<dbReference type="NCBIfam" id="TIGR04398">
    <property type="entry name" value="SLAP_DUP"/>
    <property type="match status" value="1"/>
</dbReference>
<evidence type="ECO:0000313" key="2">
    <source>
        <dbReference type="Proteomes" id="UP000027142"/>
    </source>
</evidence>
<proteinExistence type="predicted"/>
<name>A0A060LRY1_9BACI</name>
<accession>A0A060LRY1</accession>
<evidence type="ECO:0000313" key="1">
    <source>
        <dbReference type="EMBL" id="AIC92780.1"/>
    </source>
</evidence>
<organism evidence="1 2">
    <name type="scientific">Shouchella lehensis G1</name>
    <dbReference type="NCBI Taxonomy" id="1246626"/>
    <lineage>
        <taxon>Bacteria</taxon>
        <taxon>Bacillati</taxon>
        <taxon>Bacillota</taxon>
        <taxon>Bacilli</taxon>
        <taxon>Bacillales</taxon>
        <taxon>Bacillaceae</taxon>
        <taxon>Shouchella</taxon>
    </lineage>
</organism>
<dbReference type="KEGG" id="ble:BleG1_0172"/>
<dbReference type="AlphaFoldDB" id="A0A060LRY1"/>
<reference evidence="1 2" key="1">
    <citation type="journal article" date="2014" name="Gene">
        <title>A comparative genomic analysis of the alkalitolerant soil bacterium Bacillus lehensis G1.</title>
        <authorList>
            <person name="Noor Y.M."/>
            <person name="Samsulrizal N.H."/>
            <person name="Jema'on N.A."/>
            <person name="Low K.O."/>
            <person name="Ramli A.N."/>
            <person name="Alias N.I."/>
            <person name="Damis S.I."/>
            <person name="Fuzi S.F."/>
            <person name="Isa M.N."/>
            <person name="Murad A.M."/>
            <person name="Raih M.F."/>
            <person name="Bakar F.D."/>
            <person name="Najimudin N."/>
            <person name="Mahadi N.M."/>
            <person name="Illias R.M."/>
        </authorList>
    </citation>
    <scope>NUCLEOTIDE SEQUENCE [LARGE SCALE GENOMIC DNA]</scope>
    <source>
        <strain evidence="1 2">G1</strain>
    </source>
</reference>
<protein>
    <recommendedName>
        <fullName evidence="3">SLAP domain-containing protein</fullName>
    </recommendedName>
</protein>
<gene>
    <name evidence="1" type="ORF">BleG1_0172</name>
</gene>
<dbReference type="Proteomes" id="UP000027142">
    <property type="component" value="Chromosome"/>
</dbReference>
<dbReference type="InterPro" id="IPR030910">
    <property type="entry name" value="SLAP_dom"/>
</dbReference>
<evidence type="ECO:0008006" key="3">
    <source>
        <dbReference type="Google" id="ProtNLM"/>
    </source>
</evidence>
<dbReference type="EMBL" id="CP003923">
    <property type="protein sequence ID" value="AIC92780.1"/>
    <property type="molecule type" value="Genomic_DNA"/>
</dbReference>
<keyword evidence="2" id="KW-1185">Reference proteome</keyword>
<dbReference type="HOGENOM" id="CLU_1968284_0_0_9"/>
<sequence length="117" mass="13312">MQTIHLQSAWKKTIAEGDLNELKALLVVGKTERFIPYRQAFNHQGDLLVTVLIQNLSSVGDVWDTKLVAYVEEGKTIAECSFSIDTVPPNTSMPWTFIFPKDRFIQTPMKTGKLEER</sequence>
<dbReference type="eggNOG" id="ENOG50333VV">
    <property type="taxonomic scope" value="Bacteria"/>
</dbReference>
<dbReference type="PATRIC" id="fig|1246626.3.peg.155"/>